<dbReference type="AlphaFoldDB" id="A0A5D0RK97"/>
<feature type="region of interest" description="Disordered" evidence="1">
    <location>
        <begin position="81"/>
        <end position="104"/>
    </location>
</feature>
<proteinExistence type="predicted"/>
<keyword evidence="3" id="KW-1185">Reference proteome</keyword>
<dbReference type="EMBL" id="VSIY01000004">
    <property type="protein sequence ID" value="TYB81922.1"/>
    <property type="molecule type" value="Genomic_DNA"/>
</dbReference>
<reference evidence="2 3" key="1">
    <citation type="submission" date="2019-08" db="EMBL/GenBank/DDBJ databases">
        <title>Identification of a novel species of the genus Boseongicola.</title>
        <authorList>
            <person name="Zhang X.-Q."/>
        </authorList>
    </citation>
    <scope>NUCLEOTIDE SEQUENCE [LARGE SCALE GENOMIC DNA]</scope>
    <source>
        <strain evidence="2 3">HY14</strain>
    </source>
</reference>
<protein>
    <submittedName>
        <fullName evidence="2">Uncharacterized protein</fullName>
    </submittedName>
</protein>
<gene>
    <name evidence="2" type="ORF">FVF75_04050</name>
</gene>
<name>A0A5D0RK97_9RHOB</name>
<accession>A0A5D0RK97</accession>
<feature type="compositionally biased region" description="Basic residues" evidence="1">
    <location>
        <begin position="91"/>
        <end position="104"/>
    </location>
</feature>
<dbReference type="RefSeq" id="WP_148376486.1">
    <property type="nucleotide sequence ID" value="NZ_VSIY01000004.1"/>
</dbReference>
<comment type="caution">
    <text evidence="2">The sequence shown here is derived from an EMBL/GenBank/DDBJ whole genome shotgun (WGS) entry which is preliminary data.</text>
</comment>
<evidence type="ECO:0000313" key="3">
    <source>
        <dbReference type="Proteomes" id="UP000322080"/>
    </source>
</evidence>
<evidence type="ECO:0000256" key="1">
    <source>
        <dbReference type="SAM" id="MobiDB-lite"/>
    </source>
</evidence>
<sequence>MTTLEDLHANRSSGSDQYAIATLARSHIRVLIKHNQNDTAKEAAKRYFDEIGSIRSSLRDEQLEIARTELLHFITHGKAPYEEIEVNGKTKPQRKGRGPKPKRK</sequence>
<evidence type="ECO:0000313" key="2">
    <source>
        <dbReference type="EMBL" id="TYB81922.1"/>
    </source>
</evidence>
<dbReference type="Proteomes" id="UP000322080">
    <property type="component" value="Unassembled WGS sequence"/>
</dbReference>
<organism evidence="2 3">
    <name type="scientific">Maritimibacter fusiformis</name>
    <dbReference type="NCBI Taxonomy" id="2603819"/>
    <lineage>
        <taxon>Bacteria</taxon>
        <taxon>Pseudomonadati</taxon>
        <taxon>Pseudomonadota</taxon>
        <taxon>Alphaproteobacteria</taxon>
        <taxon>Rhodobacterales</taxon>
        <taxon>Roseobacteraceae</taxon>
        <taxon>Maritimibacter</taxon>
    </lineage>
</organism>